<dbReference type="SUPFAM" id="SSF53790">
    <property type="entry name" value="Tetrapyrrole methylase"/>
    <property type="match status" value="1"/>
</dbReference>
<dbReference type="InterPro" id="IPR003043">
    <property type="entry name" value="Uropor_MeTrfase_CS"/>
</dbReference>
<dbReference type="PANTHER" id="PTHR45790">
    <property type="entry name" value="SIROHEME SYNTHASE-RELATED"/>
    <property type="match status" value="1"/>
</dbReference>
<dbReference type="Pfam" id="PF00590">
    <property type="entry name" value="TP_methylase"/>
    <property type="match status" value="1"/>
</dbReference>
<dbReference type="PANTHER" id="PTHR45790:SF1">
    <property type="entry name" value="SIROHEME SYNTHASE"/>
    <property type="match status" value="1"/>
</dbReference>
<evidence type="ECO:0000256" key="4">
    <source>
        <dbReference type="ARBA" id="ARBA00022603"/>
    </source>
</evidence>
<evidence type="ECO:0000256" key="3">
    <source>
        <dbReference type="ARBA" id="ARBA00012162"/>
    </source>
</evidence>
<comment type="similarity">
    <text evidence="2 9">Belongs to the precorrin methyltransferase family.</text>
</comment>
<dbReference type="GO" id="GO:0004851">
    <property type="term" value="F:uroporphyrin-III C-methyltransferase activity"/>
    <property type="evidence" value="ECO:0007669"/>
    <property type="project" value="UniProtKB-EC"/>
</dbReference>
<protein>
    <recommendedName>
        <fullName evidence="3">uroporphyrinogen-III C-methyltransferase</fullName>
        <ecNumber evidence="3">2.1.1.107</ecNumber>
    </recommendedName>
</protein>
<evidence type="ECO:0000313" key="11">
    <source>
        <dbReference type="EMBL" id="MFA9460453.1"/>
    </source>
</evidence>
<dbReference type="InterPro" id="IPR014776">
    <property type="entry name" value="4pyrrole_Mease_sub2"/>
</dbReference>
<dbReference type="PROSITE" id="PS00839">
    <property type="entry name" value="SUMT_1"/>
    <property type="match status" value="1"/>
</dbReference>
<sequence length="274" mass="28552">MSPKEALTVEIPARFLAGSAESGSGRVDLVGAGPGDPGLLTVHAVAALQRAEVVLHDRLIPQEVLDLANPAAERVYVGKARSRHHYRQEELNALMIDRARSGHYVVRLKGGDPFVFGRGGEEAEALAAADIPVGVIPGITAAGGCAAYAGIPLTHRDHAYRCQFVTAHRRSGGTELDWAALVQPQQTVVVYMGLHGLDKVCTEMVDAGAPPAMPAALVEQGTLPEQRVVTGTLGDLPERVAGLEIQSPALLIVGEVVRLREAIAPGGGGPDGGA</sequence>
<comment type="pathway">
    <text evidence="1">Cofactor biosynthesis; adenosylcobalamin biosynthesis.</text>
</comment>
<comment type="caution">
    <text evidence="11">The sequence shown here is derived from an EMBL/GenBank/DDBJ whole genome shotgun (WGS) entry which is preliminary data.</text>
</comment>
<keyword evidence="4 9" id="KW-0489">Methyltransferase</keyword>
<dbReference type="InterPro" id="IPR000878">
    <property type="entry name" value="4pyrrol_Mease"/>
</dbReference>
<dbReference type="Proteomes" id="UP001575181">
    <property type="component" value="Unassembled WGS sequence"/>
</dbReference>
<proteinExistence type="inferred from homology"/>
<keyword evidence="7" id="KW-0627">Porphyrin biosynthesis</keyword>
<comment type="pathway">
    <text evidence="8">Porphyrin-containing compound metabolism; siroheme biosynthesis; precorrin-2 from uroporphyrinogen III: step 1/1.</text>
</comment>
<evidence type="ECO:0000256" key="9">
    <source>
        <dbReference type="RuleBase" id="RU003960"/>
    </source>
</evidence>
<organism evidence="11 12">
    <name type="scientific">Thiohalorhabdus methylotrophus</name>
    <dbReference type="NCBI Taxonomy" id="3242694"/>
    <lineage>
        <taxon>Bacteria</taxon>
        <taxon>Pseudomonadati</taxon>
        <taxon>Pseudomonadota</taxon>
        <taxon>Gammaproteobacteria</taxon>
        <taxon>Thiohalorhabdales</taxon>
        <taxon>Thiohalorhabdaceae</taxon>
        <taxon>Thiohalorhabdus</taxon>
    </lineage>
</organism>
<keyword evidence="6" id="KW-0949">S-adenosyl-L-methionine</keyword>
<dbReference type="Gene3D" id="3.40.1010.10">
    <property type="entry name" value="Cobalt-precorrin-4 Transmethylase, Domain 1"/>
    <property type="match status" value="1"/>
</dbReference>
<evidence type="ECO:0000256" key="7">
    <source>
        <dbReference type="ARBA" id="ARBA00023244"/>
    </source>
</evidence>
<dbReference type="EMBL" id="JBGUAW010000004">
    <property type="protein sequence ID" value="MFA9460453.1"/>
    <property type="molecule type" value="Genomic_DNA"/>
</dbReference>
<feature type="domain" description="Tetrapyrrole methylase" evidence="10">
    <location>
        <begin position="29"/>
        <end position="236"/>
    </location>
</feature>
<dbReference type="Gene3D" id="3.30.950.10">
    <property type="entry name" value="Methyltransferase, Cobalt-precorrin-4 Transmethylase, Domain 2"/>
    <property type="match status" value="1"/>
</dbReference>
<dbReference type="InterPro" id="IPR014777">
    <property type="entry name" value="4pyrrole_Mease_sub1"/>
</dbReference>
<evidence type="ECO:0000256" key="2">
    <source>
        <dbReference type="ARBA" id="ARBA00005879"/>
    </source>
</evidence>
<keyword evidence="12" id="KW-1185">Reference proteome</keyword>
<dbReference type="NCBIfam" id="NF004790">
    <property type="entry name" value="PRK06136.1"/>
    <property type="match status" value="1"/>
</dbReference>
<keyword evidence="5 9" id="KW-0808">Transferase</keyword>
<reference evidence="11 12" key="1">
    <citation type="submission" date="2024-08" db="EMBL/GenBank/DDBJ databases">
        <title>Whole-genome sequencing of halo(alkali)philic microorganisms from hypersaline lakes.</title>
        <authorList>
            <person name="Sorokin D.Y."/>
            <person name="Merkel A.Y."/>
            <person name="Messina E."/>
            <person name="Yakimov M."/>
        </authorList>
    </citation>
    <scope>NUCLEOTIDE SEQUENCE [LARGE SCALE GENOMIC DNA]</scope>
    <source>
        <strain evidence="11 12">Cl-TMA</strain>
    </source>
</reference>
<evidence type="ECO:0000259" key="10">
    <source>
        <dbReference type="Pfam" id="PF00590"/>
    </source>
</evidence>
<evidence type="ECO:0000256" key="8">
    <source>
        <dbReference type="ARBA" id="ARBA00025705"/>
    </source>
</evidence>
<dbReference type="InterPro" id="IPR035996">
    <property type="entry name" value="4pyrrol_Methylase_sf"/>
</dbReference>
<dbReference type="NCBIfam" id="TIGR01469">
    <property type="entry name" value="cobA_cysG_Cterm"/>
    <property type="match status" value="1"/>
</dbReference>
<dbReference type="CDD" id="cd11642">
    <property type="entry name" value="SUMT"/>
    <property type="match status" value="1"/>
</dbReference>
<evidence type="ECO:0000313" key="12">
    <source>
        <dbReference type="Proteomes" id="UP001575181"/>
    </source>
</evidence>
<dbReference type="RefSeq" id="WP_373655238.1">
    <property type="nucleotide sequence ID" value="NZ_JBGUAW010000004.1"/>
</dbReference>
<dbReference type="PROSITE" id="PS00840">
    <property type="entry name" value="SUMT_2"/>
    <property type="match status" value="1"/>
</dbReference>
<gene>
    <name evidence="11" type="primary">cobA</name>
    <name evidence="11" type="ORF">ACERLL_06375</name>
</gene>
<accession>A0ABV4TT02</accession>
<dbReference type="EC" id="2.1.1.107" evidence="3"/>
<dbReference type="GO" id="GO:0032259">
    <property type="term" value="P:methylation"/>
    <property type="evidence" value="ECO:0007669"/>
    <property type="project" value="UniProtKB-KW"/>
</dbReference>
<evidence type="ECO:0000256" key="6">
    <source>
        <dbReference type="ARBA" id="ARBA00022691"/>
    </source>
</evidence>
<evidence type="ECO:0000256" key="1">
    <source>
        <dbReference type="ARBA" id="ARBA00004953"/>
    </source>
</evidence>
<name>A0ABV4TT02_9GAMM</name>
<evidence type="ECO:0000256" key="5">
    <source>
        <dbReference type="ARBA" id="ARBA00022679"/>
    </source>
</evidence>
<dbReference type="InterPro" id="IPR050161">
    <property type="entry name" value="Siro_Cobalamin_biosynth"/>
</dbReference>
<dbReference type="InterPro" id="IPR006366">
    <property type="entry name" value="CobA/CysG_C"/>
</dbReference>